<protein>
    <recommendedName>
        <fullName evidence="5">Transmembrane protein</fullName>
    </recommendedName>
</protein>
<feature type="region of interest" description="Disordered" evidence="1">
    <location>
        <begin position="200"/>
        <end position="239"/>
    </location>
</feature>
<feature type="region of interest" description="Disordered" evidence="1">
    <location>
        <begin position="1"/>
        <end position="43"/>
    </location>
</feature>
<dbReference type="PANTHER" id="PTHR36735">
    <property type="entry name" value="TRANSMEMBRANE PROTEIN"/>
    <property type="match status" value="1"/>
</dbReference>
<evidence type="ECO:0008006" key="5">
    <source>
        <dbReference type="Google" id="ProtNLM"/>
    </source>
</evidence>
<feature type="compositionally biased region" description="Basic residues" evidence="1">
    <location>
        <begin position="209"/>
        <end position="224"/>
    </location>
</feature>
<keyword evidence="2" id="KW-0812">Transmembrane</keyword>
<proteinExistence type="predicted"/>
<dbReference type="Proteomes" id="UP001634007">
    <property type="component" value="Unassembled WGS sequence"/>
</dbReference>
<accession>A0ABD3J0D6</accession>
<gene>
    <name evidence="3" type="ORF">ACJRO7_004966</name>
</gene>
<dbReference type="AlphaFoldDB" id="A0ABD3J0D6"/>
<sequence>MHGRMRVPETAGTGLVRPRNKPFSESPSFTLDRKRKPFGGAQMRRAMPYPRPLLRPRVLVHPDKKLQTSRCAMATSLFFPSSSSPHISILERKPFALPLKSASLSLPAASSLSASSHRTVGGGSSLRASERNPRAGIWRLRAAAEDALETSEQIVSSGGDDGVSTVVSVLLLIAFVGLSILTIGVTYIAVTDFLQKREREKFEKEEAGKKKKKGGKKGRVRARAGPRGFGQRIDEDGDD</sequence>
<reference evidence="3 4" key="1">
    <citation type="submission" date="2024-11" db="EMBL/GenBank/DDBJ databases">
        <title>Chromosome-level genome assembly of Eucalyptus globulus Labill. provides insights into its genome evolution.</title>
        <authorList>
            <person name="Li X."/>
        </authorList>
    </citation>
    <scope>NUCLEOTIDE SEQUENCE [LARGE SCALE GENOMIC DNA]</scope>
    <source>
        <strain evidence="3">CL2024</strain>
        <tissue evidence="3">Fresh tender leaves</tissue>
    </source>
</reference>
<dbReference type="PANTHER" id="PTHR36735:SF1">
    <property type="entry name" value="TRANSMEMBRANE PROTEIN"/>
    <property type="match status" value="1"/>
</dbReference>
<evidence type="ECO:0000256" key="1">
    <source>
        <dbReference type="SAM" id="MobiDB-lite"/>
    </source>
</evidence>
<feature type="transmembrane region" description="Helical" evidence="2">
    <location>
        <begin position="166"/>
        <end position="190"/>
    </location>
</feature>
<name>A0ABD3J0D6_EUCGL</name>
<evidence type="ECO:0000256" key="2">
    <source>
        <dbReference type="SAM" id="Phobius"/>
    </source>
</evidence>
<evidence type="ECO:0000313" key="4">
    <source>
        <dbReference type="Proteomes" id="UP001634007"/>
    </source>
</evidence>
<keyword evidence="4" id="KW-1185">Reference proteome</keyword>
<organism evidence="3 4">
    <name type="scientific">Eucalyptus globulus</name>
    <name type="common">Tasmanian blue gum</name>
    <dbReference type="NCBI Taxonomy" id="34317"/>
    <lineage>
        <taxon>Eukaryota</taxon>
        <taxon>Viridiplantae</taxon>
        <taxon>Streptophyta</taxon>
        <taxon>Embryophyta</taxon>
        <taxon>Tracheophyta</taxon>
        <taxon>Spermatophyta</taxon>
        <taxon>Magnoliopsida</taxon>
        <taxon>eudicotyledons</taxon>
        <taxon>Gunneridae</taxon>
        <taxon>Pentapetalae</taxon>
        <taxon>rosids</taxon>
        <taxon>malvids</taxon>
        <taxon>Myrtales</taxon>
        <taxon>Myrtaceae</taxon>
        <taxon>Myrtoideae</taxon>
        <taxon>Eucalypteae</taxon>
        <taxon>Eucalyptus</taxon>
    </lineage>
</organism>
<evidence type="ECO:0000313" key="3">
    <source>
        <dbReference type="EMBL" id="KAL3720058.1"/>
    </source>
</evidence>
<keyword evidence="2" id="KW-1133">Transmembrane helix</keyword>
<keyword evidence="2" id="KW-0472">Membrane</keyword>
<comment type="caution">
    <text evidence="3">The sequence shown here is derived from an EMBL/GenBank/DDBJ whole genome shotgun (WGS) entry which is preliminary data.</text>
</comment>
<dbReference type="EMBL" id="JBJKBG010000010">
    <property type="protein sequence ID" value="KAL3720058.1"/>
    <property type="molecule type" value="Genomic_DNA"/>
</dbReference>